<evidence type="ECO:0000256" key="3">
    <source>
        <dbReference type="ARBA" id="ARBA00022679"/>
    </source>
</evidence>
<evidence type="ECO:0000313" key="8">
    <source>
        <dbReference type="Proteomes" id="UP000050795"/>
    </source>
</evidence>
<evidence type="ECO:0000256" key="1">
    <source>
        <dbReference type="ARBA" id="ARBA00006529"/>
    </source>
</evidence>
<dbReference type="PIRSF" id="PIRSF000654">
    <property type="entry name" value="Integrin-linked_kinase"/>
    <property type="match status" value="1"/>
</dbReference>
<dbReference type="AlphaFoldDB" id="A0AA85JDL7"/>
<keyword evidence="3" id="KW-0808">Transferase</keyword>
<dbReference type="PANTHER" id="PTHR46716:SF1">
    <property type="entry name" value="MITOGEN-ACTIVATED PROTEIN KINASE KINASE KINASE 7"/>
    <property type="match status" value="1"/>
</dbReference>
<keyword evidence="4" id="KW-0547">Nucleotide-binding</keyword>
<dbReference type="Gene3D" id="1.10.510.10">
    <property type="entry name" value="Transferase(Phosphotransferase) domain 1"/>
    <property type="match status" value="1"/>
</dbReference>
<dbReference type="SUPFAM" id="SSF56112">
    <property type="entry name" value="Protein kinase-like (PK-like)"/>
    <property type="match status" value="1"/>
</dbReference>
<dbReference type="Gene3D" id="3.30.200.20">
    <property type="entry name" value="Phosphorylase Kinase, domain 1"/>
    <property type="match status" value="1"/>
</dbReference>
<dbReference type="GO" id="GO:0004709">
    <property type="term" value="F:MAP kinase kinase kinase activity"/>
    <property type="evidence" value="ECO:0007669"/>
    <property type="project" value="TreeGrafter"/>
</dbReference>
<sequence length="264" mass="30221">MVDGLSGKSVITVNAELLERILTEKHTLAVTSSADIYLGFWNDRRVIVKRFHENCLHLARKELSLIGQIEHENIIKLLAAGPALPQSCSFLVLEYAEYQSLQKVLYDFPEVDYNLLHVLIWILQISRASDYLHRLCSPPIVHADIKPSNILGFDKLRCVKLADFASSRTVQYNEPSVYGTLCYMAPELWTVRTGEDVPYSGKSDVYSLMITFWEFLARQPPYEVLKRRDVSDKFWSSITERPPLLDGCPELINSILQRYAISSH</sequence>
<name>A0AA85JDL7_TRIRE</name>
<dbReference type="GO" id="GO:0005524">
    <property type="term" value="F:ATP binding"/>
    <property type="evidence" value="ECO:0007669"/>
    <property type="project" value="UniProtKB-KW"/>
</dbReference>
<dbReference type="GO" id="GO:0006955">
    <property type="term" value="P:immune response"/>
    <property type="evidence" value="ECO:0007669"/>
    <property type="project" value="TreeGrafter"/>
</dbReference>
<reference evidence="9" key="2">
    <citation type="submission" date="2023-11" db="UniProtKB">
        <authorList>
            <consortium name="WormBaseParasite"/>
        </authorList>
    </citation>
    <scope>IDENTIFICATION</scope>
</reference>
<protein>
    <recommendedName>
        <fullName evidence="7">Protein kinase domain-containing protein</fullName>
    </recommendedName>
</protein>
<evidence type="ECO:0000256" key="6">
    <source>
        <dbReference type="ARBA" id="ARBA00022840"/>
    </source>
</evidence>
<dbReference type="Pfam" id="PF00069">
    <property type="entry name" value="Pkinase"/>
    <property type="match status" value="1"/>
</dbReference>
<keyword evidence="6" id="KW-0067">ATP-binding</keyword>
<dbReference type="GO" id="GO:0043123">
    <property type="term" value="P:positive regulation of canonical NF-kappaB signal transduction"/>
    <property type="evidence" value="ECO:0007669"/>
    <property type="project" value="TreeGrafter"/>
</dbReference>
<keyword evidence="5" id="KW-0418">Kinase</keyword>
<dbReference type="WBParaSite" id="TREG1_18600.5">
    <property type="protein sequence ID" value="TREG1_18600.5"/>
    <property type="gene ID" value="TREG1_18600"/>
</dbReference>
<dbReference type="SMART" id="SM00220">
    <property type="entry name" value="S_TKc"/>
    <property type="match status" value="1"/>
</dbReference>
<dbReference type="GO" id="GO:0007254">
    <property type="term" value="P:JNK cascade"/>
    <property type="evidence" value="ECO:0007669"/>
    <property type="project" value="TreeGrafter"/>
</dbReference>
<reference evidence="8" key="1">
    <citation type="submission" date="2022-06" db="EMBL/GenBank/DDBJ databases">
        <authorList>
            <person name="Berger JAMES D."/>
            <person name="Berger JAMES D."/>
        </authorList>
    </citation>
    <scope>NUCLEOTIDE SEQUENCE [LARGE SCALE GENOMIC DNA]</scope>
</reference>
<dbReference type="PANTHER" id="PTHR46716">
    <property type="entry name" value="MITOGEN-ACTIVATED PROTEIN KINASE KINASE KINASE 7"/>
    <property type="match status" value="1"/>
</dbReference>
<feature type="domain" description="Protein kinase" evidence="7">
    <location>
        <begin position="1"/>
        <end position="264"/>
    </location>
</feature>
<dbReference type="InterPro" id="IPR011009">
    <property type="entry name" value="Kinase-like_dom_sf"/>
</dbReference>
<comment type="similarity">
    <text evidence="1">Belongs to the protein kinase superfamily. STE Ser/Thr protein kinase family. MAP kinase kinase kinase subfamily.</text>
</comment>
<dbReference type="InterPro" id="IPR000719">
    <property type="entry name" value="Prot_kinase_dom"/>
</dbReference>
<evidence type="ECO:0000256" key="4">
    <source>
        <dbReference type="ARBA" id="ARBA00022741"/>
    </source>
</evidence>
<proteinExistence type="inferred from homology"/>
<evidence type="ECO:0000313" key="9">
    <source>
        <dbReference type="WBParaSite" id="TREG1_18600.5"/>
    </source>
</evidence>
<accession>A0AA85JDL7</accession>
<evidence type="ECO:0000256" key="2">
    <source>
        <dbReference type="ARBA" id="ARBA00022527"/>
    </source>
</evidence>
<keyword evidence="2" id="KW-0723">Serine/threonine-protein kinase</keyword>
<keyword evidence="8" id="KW-1185">Reference proteome</keyword>
<organism evidence="8 9">
    <name type="scientific">Trichobilharzia regenti</name>
    <name type="common">Nasal bird schistosome</name>
    <dbReference type="NCBI Taxonomy" id="157069"/>
    <lineage>
        <taxon>Eukaryota</taxon>
        <taxon>Metazoa</taxon>
        <taxon>Spiralia</taxon>
        <taxon>Lophotrochozoa</taxon>
        <taxon>Platyhelminthes</taxon>
        <taxon>Trematoda</taxon>
        <taxon>Digenea</taxon>
        <taxon>Strigeidida</taxon>
        <taxon>Schistosomatoidea</taxon>
        <taxon>Schistosomatidae</taxon>
        <taxon>Trichobilharzia</taxon>
    </lineage>
</organism>
<evidence type="ECO:0000259" key="7">
    <source>
        <dbReference type="PROSITE" id="PS50011"/>
    </source>
</evidence>
<dbReference type="PROSITE" id="PS50011">
    <property type="entry name" value="PROTEIN_KINASE_DOM"/>
    <property type="match status" value="1"/>
</dbReference>
<evidence type="ECO:0000256" key="5">
    <source>
        <dbReference type="ARBA" id="ARBA00022777"/>
    </source>
</evidence>
<dbReference type="Proteomes" id="UP000050795">
    <property type="component" value="Unassembled WGS sequence"/>
</dbReference>